<gene>
    <name evidence="5" type="ORF">J2S73_003271</name>
</gene>
<sequence>MSLPPIPPSPAVFLDFDGTLVGFADAPDAIEVDPDLVDLLGRLRGRTDGALAVVTGRRVDEIDRFLKPLVLPVAGLHGIERRSHEDAEILSLPSSEQVRRLRDRLQTMSILGDGVNLEDKGSGLAVHYRLAPHAEADVKAALRDAVSDLEELHLIEGKMVVEAKRSDVNKGVAIADFMELPDFRNRIPVFLGDDVTDEDGFHLVDRLGGVTVKVGDGPSHARYRLANHQAVLDWLDRITKSETSIVP</sequence>
<dbReference type="NCBIfam" id="TIGR00685">
    <property type="entry name" value="T6PP"/>
    <property type="match status" value="1"/>
</dbReference>
<dbReference type="InterPro" id="IPR006379">
    <property type="entry name" value="HAD-SF_hydro_IIB"/>
</dbReference>
<dbReference type="GO" id="GO:0005992">
    <property type="term" value="P:trehalose biosynthetic process"/>
    <property type="evidence" value="ECO:0007669"/>
    <property type="project" value="InterPro"/>
</dbReference>
<accession>A0AAE3VS36</accession>
<evidence type="ECO:0000256" key="1">
    <source>
        <dbReference type="ARBA" id="ARBA00005199"/>
    </source>
</evidence>
<evidence type="ECO:0000256" key="4">
    <source>
        <dbReference type="RuleBase" id="RU361117"/>
    </source>
</evidence>
<dbReference type="InterPro" id="IPR003337">
    <property type="entry name" value="Trehalose_PPase"/>
</dbReference>
<dbReference type="NCBIfam" id="TIGR01484">
    <property type="entry name" value="HAD-SF-IIB"/>
    <property type="match status" value="1"/>
</dbReference>
<dbReference type="InterPro" id="IPR036412">
    <property type="entry name" value="HAD-like_sf"/>
</dbReference>
<organism evidence="5 6">
    <name type="scientific">Amorphus orientalis</name>
    <dbReference type="NCBI Taxonomy" id="649198"/>
    <lineage>
        <taxon>Bacteria</taxon>
        <taxon>Pseudomonadati</taxon>
        <taxon>Pseudomonadota</taxon>
        <taxon>Alphaproteobacteria</taxon>
        <taxon>Hyphomicrobiales</taxon>
        <taxon>Amorphaceae</taxon>
        <taxon>Amorphus</taxon>
    </lineage>
</organism>
<dbReference type="Pfam" id="PF02358">
    <property type="entry name" value="Trehalose_PPase"/>
    <property type="match status" value="1"/>
</dbReference>
<dbReference type="EMBL" id="JAUSUL010000003">
    <property type="protein sequence ID" value="MDQ0316795.1"/>
    <property type="molecule type" value="Genomic_DNA"/>
</dbReference>
<dbReference type="PANTHER" id="PTHR43768:SF3">
    <property type="entry name" value="TREHALOSE 6-PHOSPHATE PHOSPHATASE"/>
    <property type="match status" value="1"/>
</dbReference>
<keyword evidence="4" id="KW-0479">Metal-binding</keyword>
<keyword evidence="4" id="KW-0460">Magnesium</keyword>
<dbReference type="GO" id="GO:0046872">
    <property type="term" value="F:metal ion binding"/>
    <property type="evidence" value="ECO:0007669"/>
    <property type="project" value="UniProtKB-KW"/>
</dbReference>
<evidence type="ECO:0000256" key="3">
    <source>
        <dbReference type="ARBA" id="ARBA00022801"/>
    </source>
</evidence>
<evidence type="ECO:0000313" key="6">
    <source>
        <dbReference type="Proteomes" id="UP001229244"/>
    </source>
</evidence>
<comment type="function">
    <text evidence="4">Removes the phosphate from trehalose 6-phosphate to produce free trehalose.</text>
</comment>
<dbReference type="SUPFAM" id="SSF56784">
    <property type="entry name" value="HAD-like"/>
    <property type="match status" value="1"/>
</dbReference>
<dbReference type="Proteomes" id="UP001229244">
    <property type="component" value="Unassembled WGS sequence"/>
</dbReference>
<keyword evidence="6" id="KW-1185">Reference proteome</keyword>
<protein>
    <recommendedName>
        <fullName evidence="4">Trehalose 6-phosphate phosphatase</fullName>
        <ecNumber evidence="4">3.1.3.12</ecNumber>
    </recommendedName>
</protein>
<name>A0AAE3VS36_9HYPH</name>
<dbReference type="Gene3D" id="3.40.50.1000">
    <property type="entry name" value="HAD superfamily/HAD-like"/>
    <property type="match status" value="1"/>
</dbReference>
<comment type="pathway">
    <text evidence="1 4">Glycan biosynthesis; trehalose biosynthesis.</text>
</comment>
<comment type="cofactor">
    <cofactor evidence="4">
        <name>Mg(2+)</name>
        <dbReference type="ChEBI" id="CHEBI:18420"/>
    </cofactor>
</comment>
<comment type="catalytic activity">
    <reaction evidence="4">
        <text>alpha,alpha-trehalose 6-phosphate + H2O = alpha,alpha-trehalose + phosphate</text>
        <dbReference type="Rhea" id="RHEA:23420"/>
        <dbReference type="ChEBI" id="CHEBI:15377"/>
        <dbReference type="ChEBI" id="CHEBI:16551"/>
        <dbReference type="ChEBI" id="CHEBI:43474"/>
        <dbReference type="ChEBI" id="CHEBI:58429"/>
        <dbReference type="EC" id="3.1.3.12"/>
    </reaction>
</comment>
<keyword evidence="3 4" id="KW-0378">Hydrolase</keyword>
<dbReference type="PANTHER" id="PTHR43768">
    <property type="entry name" value="TREHALOSE 6-PHOSPHATE PHOSPHATASE"/>
    <property type="match status" value="1"/>
</dbReference>
<proteinExistence type="inferred from homology"/>
<evidence type="ECO:0000256" key="2">
    <source>
        <dbReference type="ARBA" id="ARBA00008770"/>
    </source>
</evidence>
<dbReference type="EC" id="3.1.3.12" evidence="4"/>
<comment type="caution">
    <text evidence="5">The sequence shown here is derived from an EMBL/GenBank/DDBJ whole genome shotgun (WGS) entry which is preliminary data.</text>
</comment>
<dbReference type="Gene3D" id="3.30.70.1020">
    <property type="entry name" value="Trehalose-6-phosphate phosphatase related protein, domain 2"/>
    <property type="match status" value="1"/>
</dbReference>
<reference evidence="5" key="1">
    <citation type="submission" date="2023-07" db="EMBL/GenBank/DDBJ databases">
        <title>Genomic Encyclopedia of Type Strains, Phase IV (KMG-IV): sequencing the most valuable type-strain genomes for metagenomic binning, comparative biology and taxonomic classification.</title>
        <authorList>
            <person name="Goeker M."/>
        </authorList>
    </citation>
    <scope>NUCLEOTIDE SEQUENCE</scope>
    <source>
        <strain evidence="5">DSM 21202</strain>
    </source>
</reference>
<dbReference type="InterPro" id="IPR023214">
    <property type="entry name" value="HAD_sf"/>
</dbReference>
<dbReference type="CDD" id="cd01627">
    <property type="entry name" value="HAD_TPP"/>
    <property type="match status" value="1"/>
</dbReference>
<comment type="similarity">
    <text evidence="2 4">Belongs to the trehalose phosphatase family.</text>
</comment>
<dbReference type="GO" id="GO:0004805">
    <property type="term" value="F:trehalose-phosphatase activity"/>
    <property type="evidence" value="ECO:0007669"/>
    <property type="project" value="UniProtKB-EC"/>
</dbReference>
<evidence type="ECO:0000313" key="5">
    <source>
        <dbReference type="EMBL" id="MDQ0316795.1"/>
    </source>
</evidence>
<dbReference type="AlphaFoldDB" id="A0AAE3VS36"/>
<dbReference type="InterPro" id="IPR044651">
    <property type="entry name" value="OTSB-like"/>
</dbReference>
<dbReference type="RefSeq" id="WP_306886671.1">
    <property type="nucleotide sequence ID" value="NZ_JAUSUL010000003.1"/>
</dbReference>